<dbReference type="Gene3D" id="3.40.50.2000">
    <property type="entry name" value="Glycogen Phosphorylase B"/>
    <property type="match status" value="2"/>
</dbReference>
<dbReference type="EMBL" id="JACHGG010000002">
    <property type="protein sequence ID" value="MBB6058710.1"/>
    <property type="molecule type" value="Genomic_DNA"/>
</dbReference>
<reference evidence="4 5" key="1">
    <citation type="submission" date="2020-08" db="EMBL/GenBank/DDBJ databases">
        <title>Genomic Encyclopedia of Type Strains, Phase IV (KMG-IV): sequencing the most valuable type-strain genomes for metagenomic binning, comparative biology and taxonomic classification.</title>
        <authorList>
            <person name="Goeker M."/>
        </authorList>
    </citation>
    <scope>NUCLEOTIDE SEQUENCE [LARGE SCALE GENOMIC DNA]</scope>
    <source>
        <strain evidence="4 5">DSM 26718</strain>
    </source>
</reference>
<dbReference type="PANTHER" id="PTHR46401:SF2">
    <property type="entry name" value="GLYCOSYLTRANSFERASE WBBK-RELATED"/>
    <property type="match status" value="1"/>
</dbReference>
<feature type="domain" description="Glycosyl transferase family 1" evidence="2">
    <location>
        <begin position="184"/>
        <end position="340"/>
    </location>
</feature>
<dbReference type="CDD" id="cd03809">
    <property type="entry name" value="GT4_MtfB-like"/>
    <property type="match status" value="1"/>
</dbReference>
<name>A0A7W9T0G5_9BACT</name>
<dbReference type="AlphaFoldDB" id="A0A7W9T0G5"/>
<evidence type="ECO:0000259" key="3">
    <source>
        <dbReference type="Pfam" id="PF13439"/>
    </source>
</evidence>
<evidence type="ECO:0000259" key="2">
    <source>
        <dbReference type="Pfam" id="PF00534"/>
    </source>
</evidence>
<dbReference type="Pfam" id="PF13439">
    <property type="entry name" value="Glyco_transf_4"/>
    <property type="match status" value="1"/>
</dbReference>
<dbReference type="PANTHER" id="PTHR46401">
    <property type="entry name" value="GLYCOSYLTRANSFERASE WBBK-RELATED"/>
    <property type="match status" value="1"/>
</dbReference>
<dbReference type="InterPro" id="IPR028098">
    <property type="entry name" value="Glyco_trans_4-like_N"/>
</dbReference>
<dbReference type="GO" id="GO:0016757">
    <property type="term" value="F:glycosyltransferase activity"/>
    <property type="evidence" value="ECO:0007669"/>
    <property type="project" value="InterPro"/>
</dbReference>
<dbReference type="SUPFAM" id="SSF53756">
    <property type="entry name" value="UDP-Glycosyltransferase/glycogen phosphorylase"/>
    <property type="match status" value="1"/>
</dbReference>
<evidence type="ECO:0000256" key="1">
    <source>
        <dbReference type="ARBA" id="ARBA00022679"/>
    </source>
</evidence>
<keyword evidence="1 4" id="KW-0808">Transferase</keyword>
<protein>
    <submittedName>
        <fullName evidence="4">Glycosyltransferase involved in cell wall biosynthesis</fullName>
    </submittedName>
</protein>
<sequence length="384" mass="43502">MRVLYDHQAFTLQDFGGISRYHHELLCHASWQSELAVALSNNLYLRDGSYSHHRTFLPNVPVRGRWRVMRYFNHRASVRALRRGAYDVFHPTLTDDDYFLELLEDRPLVITLHDTIPTLFPQYYPDRDGKVLERIVRRASRIITVSENTRADVLRLLPVAPERVCVVHHGYADREYLNAGPALPLPARYVLFTGSRALYKNFGGLLAALALLPPAVAANLHLVCAGGGPFTADEREQLQRIGWAGRAHQFGPVSDAQLNQLYRQAQVFVFPSQYEGFGLPILEAFGQQCPVLLSSASCFPEIAQDAALYHHPHQPAELAQQLERLLLDTARRRELVRAGQLRLLDFTWQQTARRTRAVYEAAAQDANPHAVLSPVPPRIPVLEL</sequence>
<gene>
    <name evidence="4" type="ORF">HNQ93_001556</name>
</gene>
<organism evidence="4 5">
    <name type="scientific">Hymenobacter luteus</name>
    <dbReference type="NCBI Taxonomy" id="1411122"/>
    <lineage>
        <taxon>Bacteria</taxon>
        <taxon>Pseudomonadati</taxon>
        <taxon>Bacteroidota</taxon>
        <taxon>Cytophagia</taxon>
        <taxon>Cytophagales</taxon>
        <taxon>Hymenobacteraceae</taxon>
        <taxon>Hymenobacter</taxon>
    </lineage>
</organism>
<dbReference type="InterPro" id="IPR001296">
    <property type="entry name" value="Glyco_trans_1"/>
</dbReference>
<dbReference type="Proteomes" id="UP000532746">
    <property type="component" value="Unassembled WGS sequence"/>
</dbReference>
<proteinExistence type="predicted"/>
<evidence type="ECO:0000313" key="5">
    <source>
        <dbReference type="Proteomes" id="UP000532746"/>
    </source>
</evidence>
<accession>A0A7W9T0G5</accession>
<dbReference type="RefSeq" id="WP_183403104.1">
    <property type="nucleotide sequence ID" value="NZ_JACHGG010000002.1"/>
</dbReference>
<dbReference type="Pfam" id="PF00534">
    <property type="entry name" value="Glycos_transf_1"/>
    <property type="match status" value="1"/>
</dbReference>
<evidence type="ECO:0000313" key="4">
    <source>
        <dbReference type="EMBL" id="MBB6058710.1"/>
    </source>
</evidence>
<feature type="domain" description="Glycosyltransferase subfamily 4-like N-terminal" evidence="3">
    <location>
        <begin position="53"/>
        <end position="170"/>
    </location>
</feature>
<keyword evidence="5" id="KW-1185">Reference proteome</keyword>
<comment type="caution">
    <text evidence="4">The sequence shown here is derived from an EMBL/GenBank/DDBJ whole genome shotgun (WGS) entry which is preliminary data.</text>
</comment>